<dbReference type="RefSeq" id="WP_206295036.1">
    <property type="nucleotide sequence ID" value="NZ_CP063458.1"/>
</dbReference>
<feature type="region of interest" description="Disordered" evidence="1">
    <location>
        <begin position="394"/>
        <end position="422"/>
    </location>
</feature>
<keyword evidence="4" id="KW-1185">Reference proteome</keyword>
<dbReference type="AlphaFoldDB" id="A0A7M2X210"/>
<reference evidence="3 4" key="1">
    <citation type="submission" date="2020-10" db="EMBL/GenBank/DDBJ databases">
        <title>Wide distribution of Phycisphaera-like planctomycetes from WD2101 soil group in peatlands and genome analysis of the first cultivated representative.</title>
        <authorList>
            <person name="Dedysh S.N."/>
            <person name="Beletsky A.V."/>
            <person name="Ivanova A."/>
            <person name="Kulichevskaya I.S."/>
            <person name="Suzina N.E."/>
            <person name="Philippov D.A."/>
            <person name="Rakitin A.L."/>
            <person name="Mardanov A.V."/>
            <person name="Ravin N.V."/>
        </authorList>
    </citation>
    <scope>NUCLEOTIDE SEQUENCE [LARGE SCALE GENOMIC DNA]</scope>
    <source>
        <strain evidence="3 4">M1803</strain>
    </source>
</reference>
<protein>
    <recommendedName>
        <fullName evidence="2">HD-GYP domain-containing protein</fullName>
    </recommendedName>
</protein>
<dbReference type="PANTHER" id="PTHR43155">
    <property type="entry name" value="CYCLIC DI-GMP PHOSPHODIESTERASE PA4108-RELATED"/>
    <property type="match status" value="1"/>
</dbReference>
<organism evidence="3 4">
    <name type="scientific">Humisphaera borealis</name>
    <dbReference type="NCBI Taxonomy" id="2807512"/>
    <lineage>
        <taxon>Bacteria</taxon>
        <taxon>Pseudomonadati</taxon>
        <taxon>Planctomycetota</taxon>
        <taxon>Phycisphaerae</taxon>
        <taxon>Tepidisphaerales</taxon>
        <taxon>Tepidisphaeraceae</taxon>
        <taxon>Humisphaera</taxon>
    </lineage>
</organism>
<dbReference type="InterPro" id="IPR037522">
    <property type="entry name" value="HD_GYP_dom"/>
</dbReference>
<feature type="domain" description="HD-GYP" evidence="2">
    <location>
        <begin position="115"/>
        <end position="326"/>
    </location>
</feature>
<dbReference type="InterPro" id="IPR003607">
    <property type="entry name" value="HD/PDEase_dom"/>
</dbReference>
<gene>
    <name evidence="3" type="ORF">IPV69_10340</name>
</gene>
<dbReference type="EMBL" id="CP063458">
    <property type="protein sequence ID" value="QOV91725.1"/>
    <property type="molecule type" value="Genomic_DNA"/>
</dbReference>
<evidence type="ECO:0000313" key="3">
    <source>
        <dbReference type="EMBL" id="QOV91725.1"/>
    </source>
</evidence>
<dbReference type="CDD" id="cd00077">
    <property type="entry name" value="HDc"/>
    <property type="match status" value="1"/>
</dbReference>
<proteinExistence type="predicted"/>
<dbReference type="Proteomes" id="UP000593765">
    <property type="component" value="Chromosome"/>
</dbReference>
<evidence type="ECO:0000313" key="4">
    <source>
        <dbReference type="Proteomes" id="UP000593765"/>
    </source>
</evidence>
<dbReference type="PROSITE" id="PS51832">
    <property type="entry name" value="HD_GYP"/>
    <property type="match status" value="1"/>
</dbReference>
<name>A0A7M2X210_9BACT</name>
<dbReference type="PANTHER" id="PTHR43155:SF2">
    <property type="entry name" value="CYCLIC DI-GMP PHOSPHODIESTERASE PA4108"/>
    <property type="match status" value="1"/>
</dbReference>
<dbReference type="Pfam" id="PF13487">
    <property type="entry name" value="HD_5"/>
    <property type="match status" value="1"/>
</dbReference>
<dbReference type="Gene3D" id="1.10.3210.10">
    <property type="entry name" value="Hypothetical protein af1432"/>
    <property type="match status" value="1"/>
</dbReference>
<dbReference type="SUPFAM" id="SSF109604">
    <property type="entry name" value="HD-domain/PDEase-like"/>
    <property type="match status" value="1"/>
</dbReference>
<sequence>MPLIVPCLDVAAGMRLAEAFMLRGRVMLPGGKVLVDEDVDILRRKYPDAILKIGDPILDSLVEFEDDSRDREVATTARSRITTAVADVHQRLATQSSHGGIDYNKARSVVSDVMEFLAQNPVSSALLDRNMDSGSPLAEHAGTTFYLAMVLGSAVRDYVARERQRQTSASRLSGSIAMDLLPLGLGAMFLDIGMMPLSHIFADGYKLTEEDRKLIRNHPLVGADLLPEYLPTGVKMIVRTHHENYDGSGYPNAMAGPTLHVFTRIARICDAFAAATATRAYRGRKSPARAIWEMSVGPFQKFYDPVLMKVFSSLIQPFPIGAKIKLADDSAAVVVRYNRKDPFKPMMVLAFAEDGTRLPKEALRPMQPEELTPDAPTRIAMYAGEDLEYLHEQPMPLPIAPEEPKGKSPPLTIDSVLEAAYP</sequence>
<evidence type="ECO:0000256" key="1">
    <source>
        <dbReference type="SAM" id="MobiDB-lite"/>
    </source>
</evidence>
<dbReference type="KEGG" id="hbs:IPV69_10340"/>
<accession>A0A7M2X210</accession>
<evidence type="ECO:0000259" key="2">
    <source>
        <dbReference type="PROSITE" id="PS51832"/>
    </source>
</evidence>